<sequence length="59" mass="6635">MEIIRLDFVAKLTAILEKSLVRYLTIARKGLVLKTTPSPLVRNHNNKAVSFAVAERKSL</sequence>
<name>A0A2Z4G6Z8_9BACT</name>
<proteinExistence type="predicted"/>
<dbReference type="EMBL" id="CP029480">
    <property type="protein sequence ID" value="AWV96915.1"/>
    <property type="molecule type" value="Genomic_DNA"/>
</dbReference>
<evidence type="ECO:0000313" key="1">
    <source>
        <dbReference type="EMBL" id="AWV96915.1"/>
    </source>
</evidence>
<organism evidence="1 2">
    <name type="scientific">Arcticibacterium luteifluviistationis</name>
    <dbReference type="NCBI Taxonomy" id="1784714"/>
    <lineage>
        <taxon>Bacteria</taxon>
        <taxon>Pseudomonadati</taxon>
        <taxon>Bacteroidota</taxon>
        <taxon>Cytophagia</taxon>
        <taxon>Cytophagales</taxon>
        <taxon>Leadbetterellaceae</taxon>
        <taxon>Arcticibacterium</taxon>
    </lineage>
</organism>
<dbReference type="KEGG" id="als:DJ013_01465"/>
<protein>
    <submittedName>
        <fullName evidence="1">Uncharacterized protein</fullName>
    </submittedName>
</protein>
<keyword evidence="2" id="KW-1185">Reference proteome</keyword>
<gene>
    <name evidence="1" type="ORF">DJ013_01465</name>
</gene>
<accession>A0A2Z4G6Z8</accession>
<dbReference type="AlphaFoldDB" id="A0A2Z4G6Z8"/>
<evidence type="ECO:0000313" key="2">
    <source>
        <dbReference type="Proteomes" id="UP000249873"/>
    </source>
</evidence>
<dbReference type="Proteomes" id="UP000249873">
    <property type="component" value="Chromosome"/>
</dbReference>
<reference evidence="1 2" key="1">
    <citation type="submission" date="2018-05" db="EMBL/GenBank/DDBJ databases">
        <title>Complete genome sequence of Arcticibacterium luteifluviistationis SM1504T, a cytophagaceae bacterium isolated from Arctic surface seawater.</title>
        <authorList>
            <person name="Li Y."/>
            <person name="Qin Q.-L."/>
        </authorList>
    </citation>
    <scope>NUCLEOTIDE SEQUENCE [LARGE SCALE GENOMIC DNA]</scope>
    <source>
        <strain evidence="1 2">SM1504</strain>
    </source>
</reference>